<reference evidence="2 3" key="1">
    <citation type="journal article" date="2018" name="Sci. Rep.">
        <title>Rhizobium tumorigenes sp. nov., a novel plant tumorigenic bacterium isolated from cane gall tumors on thornless blackberry.</title>
        <authorList>
            <person name="Kuzmanovi N."/>
            <person name="Smalla K."/>
            <person name="Gronow S."/>
            <person name="PuBawska J."/>
        </authorList>
    </citation>
    <scope>NUCLEOTIDE SEQUENCE [LARGE SCALE GENOMIC DNA]</scope>
    <source>
        <strain evidence="2 3">CCBAU 85046</strain>
    </source>
</reference>
<dbReference type="Pfam" id="PF06169">
    <property type="entry name" value="DUF982"/>
    <property type="match status" value="1"/>
</dbReference>
<sequence>MGSTREAANILFNRWPEKGGEAHRHAISICSAAMDGEPPADDARHDFILAVEESGRFITDNMPKNLALVTPIDPNRKSTDMKFNPKRRRR</sequence>
<accession>A0A2W4D2J2</accession>
<dbReference type="RefSeq" id="WP_111158731.1">
    <property type="nucleotide sequence ID" value="NZ_PCDP01000002.1"/>
</dbReference>
<evidence type="ECO:0008006" key="4">
    <source>
        <dbReference type="Google" id="ProtNLM"/>
    </source>
</evidence>
<keyword evidence="3" id="KW-1185">Reference proteome</keyword>
<dbReference type="AlphaFoldDB" id="A0A2W4D2J2"/>
<comment type="caution">
    <text evidence="2">The sequence shown here is derived from an EMBL/GenBank/DDBJ whole genome shotgun (WGS) entry which is preliminary data.</text>
</comment>
<feature type="region of interest" description="Disordered" evidence="1">
    <location>
        <begin position="69"/>
        <end position="90"/>
    </location>
</feature>
<evidence type="ECO:0000256" key="1">
    <source>
        <dbReference type="SAM" id="MobiDB-lite"/>
    </source>
</evidence>
<evidence type="ECO:0000313" key="3">
    <source>
        <dbReference type="Proteomes" id="UP000248925"/>
    </source>
</evidence>
<dbReference type="InterPro" id="IPR010385">
    <property type="entry name" value="DUF982"/>
</dbReference>
<dbReference type="EMBL" id="PCDP01000002">
    <property type="protein sequence ID" value="PZM16465.1"/>
    <property type="molecule type" value="Genomic_DNA"/>
</dbReference>
<dbReference type="Gene3D" id="6.10.250.730">
    <property type="match status" value="1"/>
</dbReference>
<evidence type="ECO:0000313" key="2">
    <source>
        <dbReference type="EMBL" id="PZM16465.1"/>
    </source>
</evidence>
<proteinExistence type="predicted"/>
<dbReference type="Proteomes" id="UP000248925">
    <property type="component" value="Unassembled WGS sequence"/>
</dbReference>
<name>A0A2W4D2J2_9HYPH</name>
<gene>
    <name evidence="2" type="ORF">CPY51_03805</name>
</gene>
<dbReference type="OrthoDB" id="8084083at2"/>
<protein>
    <recommendedName>
        <fullName evidence="4">DUF982 domain-containing protein</fullName>
    </recommendedName>
</protein>
<organism evidence="2 3">
    <name type="scientific">Rhizobium tubonense</name>
    <dbReference type="NCBI Taxonomy" id="484088"/>
    <lineage>
        <taxon>Bacteria</taxon>
        <taxon>Pseudomonadati</taxon>
        <taxon>Pseudomonadota</taxon>
        <taxon>Alphaproteobacteria</taxon>
        <taxon>Hyphomicrobiales</taxon>
        <taxon>Rhizobiaceae</taxon>
        <taxon>Rhizobium/Agrobacterium group</taxon>
        <taxon>Rhizobium</taxon>
    </lineage>
</organism>